<evidence type="ECO:0000259" key="15">
    <source>
        <dbReference type="PROSITE" id="PS50851"/>
    </source>
</evidence>
<dbReference type="CDD" id="cd16916">
    <property type="entry name" value="HATPase_CheA-like"/>
    <property type="match status" value="1"/>
</dbReference>
<proteinExistence type="predicted"/>
<dbReference type="EC" id="2.7.13.3" evidence="2"/>
<dbReference type="Pfam" id="PF01627">
    <property type="entry name" value="Hpt"/>
    <property type="match status" value="1"/>
</dbReference>
<dbReference type="GO" id="GO:0005524">
    <property type="term" value="F:ATP binding"/>
    <property type="evidence" value="ECO:0007669"/>
    <property type="project" value="UniProtKB-KW"/>
</dbReference>
<evidence type="ECO:0000256" key="6">
    <source>
        <dbReference type="ARBA" id="ARBA00022679"/>
    </source>
</evidence>
<dbReference type="EMBL" id="NHSJ01000140">
    <property type="protein sequence ID" value="PPQ25868.1"/>
    <property type="molecule type" value="Genomic_DNA"/>
</dbReference>
<name>A0A2S6MU35_9HYPH</name>
<dbReference type="GO" id="GO:0006935">
    <property type="term" value="P:chemotaxis"/>
    <property type="evidence" value="ECO:0007669"/>
    <property type="project" value="UniProtKB-KW"/>
</dbReference>
<dbReference type="SMART" id="SM00260">
    <property type="entry name" value="CheW"/>
    <property type="match status" value="1"/>
</dbReference>
<dbReference type="InterPro" id="IPR008207">
    <property type="entry name" value="Sig_transdc_His_kin_Hpt_dom"/>
</dbReference>
<keyword evidence="4" id="KW-0145">Chemotaxis</keyword>
<dbReference type="FunFam" id="3.30.565.10:FF:000016">
    <property type="entry name" value="Chemotaxis protein CheA, putative"/>
    <property type="match status" value="1"/>
</dbReference>
<dbReference type="InterPro" id="IPR036890">
    <property type="entry name" value="HATPase_C_sf"/>
</dbReference>
<dbReference type="InterPro" id="IPR036061">
    <property type="entry name" value="CheW-like_dom_sf"/>
</dbReference>
<dbReference type="SUPFAM" id="SSF47384">
    <property type="entry name" value="Homodimeric domain of signal transducing histidine kinase"/>
    <property type="match status" value="1"/>
</dbReference>
<dbReference type="SMART" id="SM00387">
    <property type="entry name" value="HATPase_c"/>
    <property type="match status" value="1"/>
</dbReference>
<evidence type="ECO:0000256" key="11">
    <source>
        <dbReference type="ARBA" id="ARBA00035100"/>
    </source>
</evidence>
<organism evidence="17 18">
    <name type="scientific">Rhodoblastus sphagnicola</name>
    <dbReference type="NCBI Taxonomy" id="333368"/>
    <lineage>
        <taxon>Bacteria</taxon>
        <taxon>Pseudomonadati</taxon>
        <taxon>Pseudomonadota</taxon>
        <taxon>Alphaproteobacteria</taxon>
        <taxon>Hyphomicrobiales</taxon>
        <taxon>Rhodoblastaceae</taxon>
        <taxon>Rhodoblastus</taxon>
    </lineage>
</organism>
<dbReference type="PROSITE" id="PS50894">
    <property type="entry name" value="HPT"/>
    <property type="match status" value="1"/>
</dbReference>
<evidence type="ECO:0000256" key="7">
    <source>
        <dbReference type="ARBA" id="ARBA00022741"/>
    </source>
</evidence>
<evidence type="ECO:0000256" key="2">
    <source>
        <dbReference type="ARBA" id="ARBA00012438"/>
    </source>
</evidence>
<comment type="catalytic activity">
    <reaction evidence="1">
        <text>ATP + protein L-histidine = ADP + protein N-phospho-L-histidine.</text>
        <dbReference type="EC" id="2.7.13.3"/>
    </reaction>
</comment>
<evidence type="ECO:0000256" key="13">
    <source>
        <dbReference type="SAM" id="MobiDB-lite"/>
    </source>
</evidence>
<dbReference type="SUPFAM" id="SSF47226">
    <property type="entry name" value="Histidine-containing phosphotransfer domain, HPT domain"/>
    <property type="match status" value="1"/>
</dbReference>
<evidence type="ECO:0000256" key="10">
    <source>
        <dbReference type="ARBA" id="ARBA00023012"/>
    </source>
</evidence>
<accession>A0A2S6MU35</accession>
<dbReference type="Pfam" id="PF02895">
    <property type="entry name" value="H-kinase_dim"/>
    <property type="match status" value="1"/>
</dbReference>
<dbReference type="AlphaFoldDB" id="A0A2S6MU35"/>
<dbReference type="OrthoDB" id="9803176at2"/>
<dbReference type="GO" id="GO:0000155">
    <property type="term" value="F:phosphorelay sensor kinase activity"/>
    <property type="evidence" value="ECO:0007669"/>
    <property type="project" value="InterPro"/>
</dbReference>
<dbReference type="SUPFAM" id="SSF50341">
    <property type="entry name" value="CheW-like"/>
    <property type="match status" value="1"/>
</dbReference>
<evidence type="ECO:0000256" key="3">
    <source>
        <dbReference type="ARBA" id="ARBA00021495"/>
    </source>
</evidence>
<evidence type="ECO:0000313" key="17">
    <source>
        <dbReference type="EMBL" id="PPQ25868.1"/>
    </source>
</evidence>
<feature type="domain" description="HPt" evidence="16">
    <location>
        <begin position="1"/>
        <end position="104"/>
    </location>
</feature>
<dbReference type="InterPro" id="IPR037006">
    <property type="entry name" value="CheA-like_homodim_sf"/>
</dbReference>
<feature type="domain" description="CheW-like" evidence="15">
    <location>
        <begin position="555"/>
        <end position="691"/>
    </location>
</feature>
<dbReference type="InterPro" id="IPR036641">
    <property type="entry name" value="HPT_dom_sf"/>
</dbReference>
<dbReference type="PANTHER" id="PTHR43395:SF10">
    <property type="entry name" value="CHEMOTAXIS PROTEIN CHEA"/>
    <property type="match status" value="1"/>
</dbReference>
<dbReference type="InterPro" id="IPR051315">
    <property type="entry name" value="Bact_Chemotaxis_CheA"/>
</dbReference>
<gene>
    <name evidence="17" type="ORF">CCR94_24050</name>
</gene>
<keyword evidence="8" id="KW-0418">Kinase</keyword>
<dbReference type="InterPro" id="IPR003594">
    <property type="entry name" value="HATPase_dom"/>
</dbReference>
<evidence type="ECO:0000256" key="1">
    <source>
        <dbReference type="ARBA" id="ARBA00000085"/>
    </source>
</evidence>
<dbReference type="Proteomes" id="UP000239089">
    <property type="component" value="Unassembled WGS sequence"/>
</dbReference>
<dbReference type="Pfam" id="PF01584">
    <property type="entry name" value="CheW"/>
    <property type="match status" value="1"/>
</dbReference>
<dbReference type="Gene3D" id="2.30.30.40">
    <property type="entry name" value="SH3 Domains"/>
    <property type="match status" value="1"/>
</dbReference>
<evidence type="ECO:0000313" key="18">
    <source>
        <dbReference type="Proteomes" id="UP000239089"/>
    </source>
</evidence>
<reference evidence="17 18" key="1">
    <citation type="journal article" date="2018" name="Arch. Microbiol.">
        <title>New insights into the metabolic potential of the phototrophic purple bacterium Rhodopila globiformis DSM 161(T) from its draft genome sequence and evidence for a vanadium-dependent nitrogenase.</title>
        <authorList>
            <person name="Imhoff J.F."/>
            <person name="Rahn T."/>
            <person name="Kunzel S."/>
            <person name="Neulinger S.C."/>
        </authorList>
    </citation>
    <scope>NUCLEOTIDE SEQUENCE [LARGE SCALE GENOMIC DNA]</scope>
    <source>
        <strain evidence="17 18">DSM 16996</strain>
    </source>
</reference>
<evidence type="ECO:0000256" key="5">
    <source>
        <dbReference type="ARBA" id="ARBA00022553"/>
    </source>
</evidence>
<dbReference type="InterPro" id="IPR002545">
    <property type="entry name" value="CheW-lke_dom"/>
</dbReference>
<feature type="modified residue" description="Phosphohistidine" evidence="12">
    <location>
        <position position="47"/>
    </location>
</feature>
<feature type="region of interest" description="Disordered" evidence="13">
    <location>
        <begin position="426"/>
        <end position="446"/>
    </location>
</feature>
<keyword evidence="5 12" id="KW-0597">Phosphoprotein</keyword>
<dbReference type="SUPFAM" id="SSF55874">
    <property type="entry name" value="ATPase domain of HSP90 chaperone/DNA topoisomerase II/histidine kinase"/>
    <property type="match status" value="1"/>
</dbReference>
<dbReference type="InterPro" id="IPR004105">
    <property type="entry name" value="CheA-like_dim"/>
</dbReference>
<dbReference type="Pfam" id="PF02518">
    <property type="entry name" value="HATPase_c"/>
    <property type="match status" value="1"/>
</dbReference>
<dbReference type="GO" id="GO:0005737">
    <property type="term" value="C:cytoplasm"/>
    <property type="evidence" value="ECO:0007669"/>
    <property type="project" value="InterPro"/>
</dbReference>
<dbReference type="SMART" id="SM00073">
    <property type="entry name" value="HPT"/>
    <property type="match status" value="1"/>
</dbReference>
<evidence type="ECO:0000256" key="9">
    <source>
        <dbReference type="ARBA" id="ARBA00022840"/>
    </source>
</evidence>
<comment type="function">
    <text evidence="11">Involved in the transmission of sensory signals from the chemoreceptors to the flagellar motors. CheA is autophosphorylated; it can transfer its phosphate group to either CheB or CheY.</text>
</comment>
<dbReference type="InterPro" id="IPR036097">
    <property type="entry name" value="HisK_dim/P_sf"/>
</dbReference>
<dbReference type="InterPro" id="IPR005467">
    <property type="entry name" value="His_kinase_dom"/>
</dbReference>
<dbReference type="Gene3D" id="3.30.565.10">
    <property type="entry name" value="Histidine kinase-like ATPase, C-terminal domain"/>
    <property type="match status" value="1"/>
</dbReference>
<dbReference type="SMART" id="SM01231">
    <property type="entry name" value="H-kinase_dim"/>
    <property type="match status" value="1"/>
</dbReference>
<evidence type="ECO:0000256" key="12">
    <source>
        <dbReference type="PROSITE-ProRule" id="PRU00110"/>
    </source>
</evidence>
<dbReference type="CDD" id="cd00731">
    <property type="entry name" value="CheA_reg"/>
    <property type="match status" value="1"/>
</dbReference>
<dbReference type="FunFam" id="2.30.30.40:FF:000048">
    <property type="entry name" value="Chemotaxis protein CheA, putative"/>
    <property type="match status" value="1"/>
</dbReference>
<dbReference type="PROSITE" id="PS50109">
    <property type="entry name" value="HIS_KIN"/>
    <property type="match status" value="1"/>
</dbReference>
<keyword evidence="6" id="KW-0808">Transferase</keyword>
<comment type="caution">
    <text evidence="17">The sequence shown here is derived from an EMBL/GenBank/DDBJ whole genome shotgun (WGS) entry which is preliminary data.</text>
</comment>
<evidence type="ECO:0000256" key="4">
    <source>
        <dbReference type="ARBA" id="ARBA00022500"/>
    </source>
</evidence>
<keyword evidence="7" id="KW-0547">Nucleotide-binding</keyword>
<dbReference type="CDD" id="cd00088">
    <property type="entry name" value="HPT"/>
    <property type="match status" value="1"/>
</dbReference>
<dbReference type="PRINTS" id="PR00344">
    <property type="entry name" value="BCTRLSENSOR"/>
</dbReference>
<keyword evidence="10" id="KW-0902">Two-component regulatory system</keyword>
<protein>
    <recommendedName>
        <fullName evidence="3">Chemotaxis protein CheA</fullName>
        <ecNumber evidence="2">2.7.13.3</ecNumber>
    </recommendedName>
</protein>
<evidence type="ECO:0000259" key="16">
    <source>
        <dbReference type="PROSITE" id="PS50894"/>
    </source>
</evidence>
<dbReference type="PROSITE" id="PS50851">
    <property type="entry name" value="CHEW"/>
    <property type="match status" value="1"/>
</dbReference>
<dbReference type="InterPro" id="IPR004358">
    <property type="entry name" value="Sig_transdc_His_kin-like_C"/>
</dbReference>
<keyword evidence="9" id="KW-0067">ATP-binding</keyword>
<feature type="domain" description="Histidine kinase" evidence="14">
    <location>
        <begin position="302"/>
        <end position="553"/>
    </location>
</feature>
<evidence type="ECO:0000256" key="8">
    <source>
        <dbReference type="ARBA" id="ARBA00022777"/>
    </source>
</evidence>
<dbReference type="PANTHER" id="PTHR43395">
    <property type="entry name" value="SENSOR HISTIDINE KINASE CHEA"/>
    <property type="match status" value="1"/>
</dbReference>
<keyword evidence="18" id="KW-1185">Reference proteome</keyword>
<sequence>MDTMATIRQTFFQECEEQLNETETGLLALEIGEADAETVNAVFRAVHSIKGGAGAFKFERLVRFAHKFETALDRLRDHRMEPSPGVMKIMLRSADLLADLVREAQGQQEVEDARLQALSADLAGLSEDEAPAPAAASDEGDSFGFQPLTLSLDGFAPVAAMQDWRIFFRPMPDLYRRGNEPARILRELAQLGAVSTRCDASALPLLDAFDPNGAYLAWTIDLATAAPRDAVEEVFDFVRDDCELTIETVAAASAAKDEAANGDGLDFTPLTIDLPAPEAAATPREKPKPEIAKLETAKAEAPVSQTIRVDLERVDRLANLVGELVINQAMLSQSILDAGLPRACKAFDDLTSLEQLTREIQEGIMAIRAQPVKPLFQRMTRIVRELADMTGKQVRLKTEGEATEVDRTVFEKLADPLTHMIRNAIDHGLESPEERRAAGKPDQGEVRLSAAHRSGRIFIDVSDDGKGIDRARVKAKAVEKDLIAADAQLSSAEIDSLLFLPGFSTASTVSDISGRGVGMDVVRSSIQSLGGRISITSRPGLGTTFSMSLPLTLAVLDGMVVRVADQTLVAPLTAIVETLRPKAQQVHRLGVETRVLADRGVFVPLIDVGREMGYRDDEADPTLGVVIIVESEGGRRCALIVDAILDQRQVVIKSLETNYQHIPGVAAATILGDGRVALILDIDIFVAGASAHAQSPLAAE</sequence>
<evidence type="ECO:0000259" key="14">
    <source>
        <dbReference type="PROSITE" id="PS50109"/>
    </source>
</evidence>
<feature type="compositionally biased region" description="Basic and acidic residues" evidence="13">
    <location>
        <begin position="426"/>
        <end position="445"/>
    </location>
</feature>
<dbReference type="Gene3D" id="1.10.287.560">
    <property type="entry name" value="Histidine kinase CheA-like, homodimeric domain"/>
    <property type="match status" value="1"/>
</dbReference>
<dbReference type="Gene3D" id="1.20.120.160">
    <property type="entry name" value="HPT domain"/>
    <property type="match status" value="1"/>
</dbReference>